<proteinExistence type="inferred from homology"/>
<dbReference type="PANTHER" id="PTHR18952:SF270">
    <property type="entry name" value="CARBONIC ANHYDRASE"/>
    <property type="match status" value="1"/>
</dbReference>
<gene>
    <name evidence="3" type="ORF">TELCIR_03407</name>
</gene>
<feature type="domain" description="Alpha-carbonic anhydrase" evidence="2">
    <location>
        <begin position="23"/>
        <end position="157"/>
    </location>
</feature>
<dbReference type="PANTHER" id="PTHR18952">
    <property type="entry name" value="CARBONIC ANHYDRASE"/>
    <property type="match status" value="1"/>
</dbReference>
<dbReference type="Proteomes" id="UP000230423">
    <property type="component" value="Unassembled WGS sequence"/>
</dbReference>
<evidence type="ECO:0000259" key="2">
    <source>
        <dbReference type="PROSITE" id="PS51144"/>
    </source>
</evidence>
<dbReference type="InterPro" id="IPR001148">
    <property type="entry name" value="CA_dom"/>
</dbReference>
<dbReference type="Gene3D" id="3.10.200.10">
    <property type="entry name" value="Alpha carbonic anhydrase"/>
    <property type="match status" value="1"/>
</dbReference>
<name>A0A2G9UWN0_TELCI</name>
<keyword evidence="4" id="KW-1185">Reference proteome</keyword>
<evidence type="ECO:0000313" key="4">
    <source>
        <dbReference type="Proteomes" id="UP000230423"/>
    </source>
</evidence>
<evidence type="ECO:0000313" key="3">
    <source>
        <dbReference type="EMBL" id="PIO74583.1"/>
    </source>
</evidence>
<comment type="similarity">
    <text evidence="1">Belongs to the alpha-carbonic anhydrase family.</text>
</comment>
<evidence type="ECO:0000256" key="1">
    <source>
        <dbReference type="ARBA" id="ARBA00010718"/>
    </source>
</evidence>
<reference evidence="3 4" key="1">
    <citation type="submission" date="2015-09" db="EMBL/GenBank/DDBJ databases">
        <title>Draft genome of the parasitic nematode Teladorsagia circumcincta isolate WARC Sus (inbred).</title>
        <authorList>
            <person name="Mitreva M."/>
        </authorList>
    </citation>
    <scope>NUCLEOTIDE SEQUENCE [LARGE SCALE GENOMIC DNA]</scope>
    <source>
        <strain evidence="3 4">S</strain>
    </source>
</reference>
<dbReference type="GO" id="GO:0008270">
    <property type="term" value="F:zinc ion binding"/>
    <property type="evidence" value="ECO:0007669"/>
    <property type="project" value="InterPro"/>
</dbReference>
<sequence>MKKSRLVLPLSHIGFPKALNPIGHWSYTDVNHWGGTCSTGRKQSPINLDSSLNKLLSVLLYKQNERFLAEMEGFKEWDNRPYVTGDNIPGKYYLDHLHFHWGETDDFGSEDSIDGKRYSMECKSEEKRNELLGSYLKENKGKNLSLECSEEDQRKKT</sequence>
<dbReference type="GO" id="GO:0005737">
    <property type="term" value="C:cytoplasm"/>
    <property type="evidence" value="ECO:0007669"/>
    <property type="project" value="TreeGrafter"/>
</dbReference>
<dbReference type="SUPFAM" id="SSF51069">
    <property type="entry name" value="Carbonic anhydrase"/>
    <property type="match status" value="1"/>
</dbReference>
<organism evidence="3 4">
    <name type="scientific">Teladorsagia circumcincta</name>
    <name type="common">Brown stomach worm</name>
    <name type="synonym">Ostertagia circumcincta</name>
    <dbReference type="NCBI Taxonomy" id="45464"/>
    <lineage>
        <taxon>Eukaryota</taxon>
        <taxon>Metazoa</taxon>
        <taxon>Ecdysozoa</taxon>
        <taxon>Nematoda</taxon>
        <taxon>Chromadorea</taxon>
        <taxon>Rhabditida</taxon>
        <taxon>Rhabditina</taxon>
        <taxon>Rhabditomorpha</taxon>
        <taxon>Strongyloidea</taxon>
        <taxon>Trichostrongylidae</taxon>
        <taxon>Teladorsagia</taxon>
    </lineage>
</organism>
<dbReference type="SMART" id="SM01057">
    <property type="entry name" value="Carb_anhydrase"/>
    <property type="match status" value="1"/>
</dbReference>
<dbReference type="InterPro" id="IPR036398">
    <property type="entry name" value="CA_dom_sf"/>
</dbReference>
<dbReference type="InterPro" id="IPR023561">
    <property type="entry name" value="Carbonic_anhydrase_a-class"/>
</dbReference>
<accession>A0A2G9UWN0</accession>
<dbReference type="OrthoDB" id="429145at2759"/>
<dbReference type="AlphaFoldDB" id="A0A2G9UWN0"/>
<protein>
    <recommendedName>
        <fullName evidence="2">Alpha-carbonic anhydrase domain-containing protein</fullName>
    </recommendedName>
</protein>
<dbReference type="EMBL" id="KZ345252">
    <property type="protein sequence ID" value="PIO74583.1"/>
    <property type="molecule type" value="Genomic_DNA"/>
</dbReference>
<dbReference type="PROSITE" id="PS51144">
    <property type="entry name" value="ALPHA_CA_2"/>
    <property type="match status" value="1"/>
</dbReference>
<dbReference type="Pfam" id="PF00194">
    <property type="entry name" value="Carb_anhydrase"/>
    <property type="match status" value="1"/>
</dbReference>
<dbReference type="GO" id="GO:0004089">
    <property type="term" value="F:carbonate dehydratase activity"/>
    <property type="evidence" value="ECO:0007669"/>
    <property type="project" value="InterPro"/>
</dbReference>